<accession>A0A399T088</accession>
<keyword evidence="1" id="KW-0677">Repeat</keyword>
<dbReference type="InterPro" id="IPR002110">
    <property type="entry name" value="Ankyrin_rpt"/>
</dbReference>
<dbReference type="Gene3D" id="1.25.40.20">
    <property type="entry name" value="Ankyrin repeat-containing domain"/>
    <property type="match status" value="2"/>
</dbReference>
<keyword evidence="2" id="KW-0040">ANK repeat</keyword>
<evidence type="ECO:0000313" key="4">
    <source>
        <dbReference type="Proteomes" id="UP000265926"/>
    </source>
</evidence>
<feature type="repeat" description="ANK" evidence="2">
    <location>
        <begin position="69"/>
        <end position="101"/>
    </location>
</feature>
<dbReference type="PANTHER" id="PTHR24161">
    <property type="entry name" value="ANK_REP_REGION DOMAIN-CONTAINING PROTEIN-RELATED"/>
    <property type="match status" value="1"/>
</dbReference>
<name>A0A399T088_9BACT</name>
<gene>
    <name evidence="3" type="ORF">D1614_03615</name>
</gene>
<comment type="caution">
    <text evidence="3">The sequence shown here is derived from an EMBL/GenBank/DDBJ whole genome shotgun (WGS) entry which is preliminary data.</text>
</comment>
<feature type="repeat" description="ANK" evidence="2">
    <location>
        <begin position="168"/>
        <end position="200"/>
    </location>
</feature>
<reference evidence="3 4" key="1">
    <citation type="submission" date="2018-08" db="EMBL/GenBank/DDBJ databases">
        <title>Pallidiluteibacterium maritimus gen. nov., sp. nov., isolated from coastal sediment.</title>
        <authorList>
            <person name="Zhou L.Y."/>
        </authorList>
    </citation>
    <scope>NUCLEOTIDE SEQUENCE [LARGE SCALE GENOMIC DNA]</scope>
    <source>
        <strain evidence="3 4">XSD2</strain>
    </source>
</reference>
<dbReference type="Pfam" id="PF00023">
    <property type="entry name" value="Ank"/>
    <property type="match status" value="1"/>
</dbReference>
<feature type="repeat" description="ANK" evidence="2">
    <location>
        <begin position="102"/>
        <end position="134"/>
    </location>
</feature>
<feature type="repeat" description="ANK" evidence="2">
    <location>
        <begin position="234"/>
        <end position="266"/>
    </location>
</feature>
<dbReference type="InterPro" id="IPR036770">
    <property type="entry name" value="Ankyrin_rpt-contain_sf"/>
</dbReference>
<keyword evidence="4" id="KW-1185">Reference proteome</keyword>
<dbReference type="PANTHER" id="PTHR24161:SF121">
    <property type="entry name" value="M-PHASE PHOSPHOPROTEIN 8"/>
    <property type="match status" value="1"/>
</dbReference>
<dbReference type="PRINTS" id="PR01415">
    <property type="entry name" value="ANKYRIN"/>
</dbReference>
<evidence type="ECO:0000313" key="3">
    <source>
        <dbReference type="EMBL" id="RIJ49840.1"/>
    </source>
</evidence>
<organism evidence="3 4">
    <name type="scientific">Maribellus luteus</name>
    <dbReference type="NCBI Taxonomy" id="2305463"/>
    <lineage>
        <taxon>Bacteria</taxon>
        <taxon>Pseudomonadati</taxon>
        <taxon>Bacteroidota</taxon>
        <taxon>Bacteroidia</taxon>
        <taxon>Marinilabiliales</taxon>
        <taxon>Prolixibacteraceae</taxon>
        <taxon>Maribellus</taxon>
    </lineage>
</organism>
<dbReference type="EMBL" id="QWGR01000002">
    <property type="protein sequence ID" value="RIJ49840.1"/>
    <property type="molecule type" value="Genomic_DNA"/>
</dbReference>
<dbReference type="PROSITE" id="PS50297">
    <property type="entry name" value="ANK_REP_REGION"/>
    <property type="match status" value="5"/>
</dbReference>
<dbReference type="SMART" id="SM00248">
    <property type="entry name" value="ANK"/>
    <property type="match status" value="6"/>
</dbReference>
<feature type="repeat" description="ANK" evidence="2">
    <location>
        <begin position="201"/>
        <end position="233"/>
    </location>
</feature>
<dbReference type="SUPFAM" id="SSF48403">
    <property type="entry name" value="Ankyrin repeat"/>
    <property type="match status" value="1"/>
</dbReference>
<feature type="repeat" description="ANK" evidence="2">
    <location>
        <begin position="135"/>
        <end position="167"/>
    </location>
</feature>
<evidence type="ECO:0000256" key="2">
    <source>
        <dbReference type="PROSITE-ProRule" id="PRU00023"/>
    </source>
</evidence>
<dbReference type="Pfam" id="PF12796">
    <property type="entry name" value="Ank_2"/>
    <property type="match status" value="2"/>
</dbReference>
<protein>
    <submittedName>
        <fullName evidence="3">Ankyrin repeat domain-containing protein</fullName>
    </submittedName>
</protein>
<sequence>MAFTKQILHCLLGIFLLANPTKGFSQEGKASVDSLQLSVLLSEAILNNDTLKADSLILTGIDVNIAANEGVTPLMYAAEEGNLHFIEKLLQAGADVNQLPENKTTALQSAIVANKAKAAELLLQNKANVNTKDQWGNTPVLNAAQNNNPGMLRLLLRWGATVNDANSDGNTALHFATAFGNDSLVNVLMDAGAKADAKDKQGFTPLMVATSENFNSTAELLVSYGADLNAVNDQGYSALSIAILNGNVYLAELFLLNGADGNLLSREARDHWYFSKGTGKYMRKVLREAEVKRNLSPVLEDWAGGVKLGWTESHLTTGILVGVRETKYNFWVQAAFGVTPFVYSTLTEIGGKKYQFWQRDYRLAIEADKYFAFHKSFRTEWGIWAGVETGFDFGSYRGTGFKPSSEVNLLPAAGVFWRQGFVETRLGYKKNLFQVDETGEWGMQFHFYFGRM</sequence>
<dbReference type="Proteomes" id="UP000265926">
    <property type="component" value="Unassembled WGS sequence"/>
</dbReference>
<dbReference type="AlphaFoldDB" id="A0A399T088"/>
<dbReference type="PROSITE" id="PS50088">
    <property type="entry name" value="ANK_REPEAT"/>
    <property type="match status" value="6"/>
</dbReference>
<proteinExistence type="predicted"/>
<dbReference type="OrthoDB" id="407974at2"/>
<evidence type="ECO:0000256" key="1">
    <source>
        <dbReference type="ARBA" id="ARBA00022737"/>
    </source>
</evidence>